<keyword evidence="2" id="KW-1185">Reference proteome</keyword>
<reference evidence="1" key="2">
    <citation type="submission" date="2020-09" db="EMBL/GenBank/DDBJ databases">
        <authorList>
            <person name="Sun Q."/>
            <person name="Sedlacek I."/>
        </authorList>
    </citation>
    <scope>NUCLEOTIDE SEQUENCE</scope>
    <source>
        <strain evidence="1">CCM 7897</strain>
    </source>
</reference>
<evidence type="ECO:0000313" key="2">
    <source>
        <dbReference type="Proteomes" id="UP000606044"/>
    </source>
</evidence>
<name>A0A917C6K3_9HYPH</name>
<evidence type="ECO:0000313" key="1">
    <source>
        <dbReference type="EMBL" id="GGF74555.1"/>
    </source>
</evidence>
<gene>
    <name evidence="1" type="ORF">GCM10007301_38010</name>
</gene>
<comment type="caution">
    <text evidence="1">The sequence shown here is derived from an EMBL/GenBank/DDBJ whole genome shotgun (WGS) entry which is preliminary data.</text>
</comment>
<organism evidence="1 2">
    <name type="scientific">Azorhizobium oxalatiphilum</name>
    <dbReference type="NCBI Taxonomy" id="980631"/>
    <lineage>
        <taxon>Bacteria</taxon>
        <taxon>Pseudomonadati</taxon>
        <taxon>Pseudomonadota</taxon>
        <taxon>Alphaproteobacteria</taxon>
        <taxon>Hyphomicrobiales</taxon>
        <taxon>Xanthobacteraceae</taxon>
        <taxon>Azorhizobium</taxon>
    </lineage>
</organism>
<reference evidence="1" key="1">
    <citation type="journal article" date="2014" name="Int. J. Syst. Evol. Microbiol.">
        <title>Complete genome sequence of Corynebacterium casei LMG S-19264T (=DSM 44701T), isolated from a smear-ripened cheese.</title>
        <authorList>
            <consortium name="US DOE Joint Genome Institute (JGI-PGF)"/>
            <person name="Walter F."/>
            <person name="Albersmeier A."/>
            <person name="Kalinowski J."/>
            <person name="Ruckert C."/>
        </authorList>
    </citation>
    <scope>NUCLEOTIDE SEQUENCE</scope>
    <source>
        <strain evidence="1">CCM 7897</strain>
    </source>
</reference>
<accession>A0A917C6K3</accession>
<dbReference type="AlphaFoldDB" id="A0A917C6K3"/>
<sequence>MAAQACITGRGTRKEEPLWAGRGNLCGAPLRFKAGARGAGIHDPSVAADRIPTAHRRMPPKMVSRMDVA</sequence>
<proteinExistence type="predicted"/>
<dbReference type="EMBL" id="BMCT01000006">
    <property type="protein sequence ID" value="GGF74555.1"/>
    <property type="molecule type" value="Genomic_DNA"/>
</dbReference>
<protein>
    <submittedName>
        <fullName evidence="1">Uncharacterized protein</fullName>
    </submittedName>
</protein>
<dbReference type="Proteomes" id="UP000606044">
    <property type="component" value="Unassembled WGS sequence"/>
</dbReference>